<evidence type="ECO:0000313" key="2">
    <source>
        <dbReference type="EMBL" id="KAJ5352942.1"/>
    </source>
</evidence>
<dbReference type="InterPro" id="IPR011051">
    <property type="entry name" value="RmlC_Cupin_sf"/>
</dbReference>
<dbReference type="SUPFAM" id="SSF51182">
    <property type="entry name" value="RmlC-like cupins"/>
    <property type="match status" value="1"/>
</dbReference>
<sequence>MPFVPYHNSAGQSKIVKFGGLLTTEFLEPPPGRCFLFRQTYRHNVEGAVPDNLRQLAPPPHFHQFQTEYFRVESGVMGINVDGKEKRVTAEDGEVSVKAGSVHNFFIHPDSEESMTVYLSASDSGMDYQLDRIFFENWYGYWHDALLHDGGLDWIQFLAIQDGGDAYTPAPAWVPFRRQVGYWTCVIVGRWIGGLLGYKPFFREYTTDWDFAVAKMKGSFFQRHLVHDAFAAEKAWPAQVALEASSTPENAEYEPWVQDMSPKPLILHTPRYENGVYVENAQNGINGNSSTTNGHANGTNGHTNGTNGINGTHGHAKGINGHTNGNTNGHTHGTNGTNGVTGETTGADWEIGSLLKKRVPIGVH</sequence>
<name>A0A9W9R3A1_PENBR</name>
<evidence type="ECO:0000256" key="1">
    <source>
        <dbReference type="SAM" id="MobiDB-lite"/>
    </source>
</evidence>
<feature type="region of interest" description="Disordered" evidence="1">
    <location>
        <begin position="290"/>
        <end position="345"/>
    </location>
</feature>
<evidence type="ECO:0000313" key="3">
    <source>
        <dbReference type="Proteomes" id="UP001147695"/>
    </source>
</evidence>
<feature type="compositionally biased region" description="Low complexity" evidence="1">
    <location>
        <begin position="290"/>
        <end position="313"/>
    </location>
</feature>
<proteinExistence type="predicted"/>
<reference evidence="2" key="1">
    <citation type="submission" date="2022-12" db="EMBL/GenBank/DDBJ databases">
        <authorList>
            <person name="Petersen C."/>
        </authorList>
    </citation>
    <scope>NUCLEOTIDE SEQUENCE</scope>
    <source>
        <strain evidence="2">IBT 35673</strain>
    </source>
</reference>
<dbReference type="Proteomes" id="UP001147695">
    <property type="component" value="Unassembled WGS sequence"/>
</dbReference>
<protein>
    <submittedName>
        <fullName evidence="2">Uncharacterized protein</fullName>
    </submittedName>
</protein>
<reference evidence="2" key="2">
    <citation type="journal article" date="2023" name="IMA Fungus">
        <title>Comparative genomic study of the Penicillium genus elucidates a diverse pangenome and 15 lateral gene transfer events.</title>
        <authorList>
            <person name="Petersen C."/>
            <person name="Sorensen T."/>
            <person name="Nielsen M.R."/>
            <person name="Sondergaard T.E."/>
            <person name="Sorensen J.L."/>
            <person name="Fitzpatrick D.A."/>
            <person name="Frisvad J.C."/>
            <person name="Nielsen K.L."/>
        </authorList>
    </citation>
    <scope>NUCLEOTIDE SEQUENCE</scope>
    <source>
        <strain evidence="2">IBT 35673</strain>
    </source>
</reference>
<accession>A0A9W9R3A1</accession>
<dbReference type="InterPro" id="IPR014710">
    <property type="entry name" value="RmlC-like_jellyroll"/>
</dbReference>
<dbReference type="Gene3D" id="2.60.120.10">
    <property type="entry name" value="Jelly Rolls"/>
    <property type="match status" value="1"/>
</dbReference>
<dbReference type="EMBL" id="JAPZBQ010000001">
    <property type="protein sequence ID" value="KAJ5352942.1"/>
    <property type="molecule type" value="Genomic_DNA"/>
</dbReference>
<gene>
    <name evidence="2" type="ORF">N7452_001916</name>
</gene>
<comment type="caution">
    <text evidence="2">The sequence shown here is derived from an EMBL/GenBank/DDBJ whole genome shotgun (WGS) entry which is preliminary data.</text>
</comment>
<dbReference type="AlphaFoldDB" id="A0A9W9R3A1"/>
<feature type="compositionally biased region" description="Low complexity" evidence="1">
    <location>
        <begin position="320"/>
        <end position="345"/>
    </location>
</feature>
<organism evidence="2 3">
    <name type="scientific">Penicillium brevicompactum</name>
    <dbReference type="NCBI Taxonomy" id="5074"/>
    <lineage>
        <taxon>Eukaryota</taxon>
        <taxon>Fungi</taxon>
        <taxon>Dikarya</taxon>
        <taxon>Ascomycota</taxon>
        <taxon>Pezizomycotina</taxon>
        <taxon>Eurotiomycetes</taxon>
        <taxon>Eurotiomycetidae</taxon>
        <taxon>Eurotiales</taxon>
        <taxon>Aspergillaceae</taxon>
        <taxon>Penicillium</taxon>
    </lineage>
</organism>